<dbReference type="AlphaFoldDB" id="A0A9W6PSE8"/>
<dbReference type="Pfam" id="PF00877">
    <property type="entry name" value="NLPC_P60"/>
    <property type="match status" value="1"/>
</dbReference>
<dbReference type="RefSeq" id="WP_067917447.1">
    <property type="nucleotide sequence ID" value="NZ_BSRZ01000001.1"/>
</dbReference>
<sequence length="392" mass="40948">MREPSRRMLPMIIGVTAATTLAVDVAVLLAHGSSSSPGARPQTRVAGRFVAASGSVALSPTAVAPLGKRLTPHVLVAAPDTLPADVVEKIRGMKGVRGVEVVDAVQAVVAGKRVGLLGVDPSTFRNYTPKPTAESDALWRNIAAGDVAVSFAMGSDGGLQLGSRVPIGGRQRQSQVRVGAYATMGIADVDAVVSRDTARALGAPSGNAVLISAPKVDPAKLVKRLRAGVLPKRAKAVVIDPAVDYPSAGAPSAGGQVMTARQVRTVIEAARSRLGWPYVWGGESEAEGGYDCSGLMQYAFAQAGIRLPRVAADQARAGWVIPFEKARPGDLLIWANDPTAPGYISHIALYIGGGKMIAAPRRGTVVQVQDVYFRNFRGAVRVNPRRAAQIAY</sequence>
<name>A0A9W6PSE8_9ACTN</name>
<keyword evidence="2" id="KW-0645">Protease</keyword>
<proteinExistence type="inferred from homology"/>
<dbReference type="InterPro" id="IPR051794">
    <property type="entry name" value="PG_Endopeptidase_C40"/>
</dbReference>
<evidence type="ECO:0000313" key="7">
    <source>
        <dbReference type="Proteomes" id="UP001165124"/>
    </source>
</evidence>
<dbReference type="PANTHER" id="PTHR47359">
    <property type="entry name" value="PEPTIDOGLYCAN DL-ENDOPEPTIDASE CWLO"/>
    <property type="match status" value="1"/>
</dbReference>
<gene>
    <name evidence="6" type="ORF">Arub01_03670</name>
</gene>
<evidence type="ECO:0000256" key="3">
    <source>
        <dbReference type="ARBA" id="ARBA00022801"/>
    </source>
</evidence>
<keyword evidence="4" id="KW-0788">Thiol protease</keyword>
<evidence type="ECO:0000313" key="6">
    <source>
        <dbReference type="EMBL" id="GLW62123.1"/>
    </source>
</evidence>
<dbReference type="InterPro" id="IPR000064">
    <property type="entry name" value="NLP_P60_dom"/>
</dbReference>
<dbReference type="GO" id="GO:0006508">
    <property type="term" value="P:proteolysis"/>
    <property type="evidence" value="ECO:0007669"/>
    <property type="project" value="UniProtKB-KW"/>
</dbReference>
<keyword evidence="7" id="KW-1185">Reference proteome</keyword>
<evidence type="ECO:0000256" key="1">
    <source>
        <dbReference type="ARBA" id="ARBA00007074"/>
    </source>
</evidence>
<dbReference type="InterPro" id="IPR038765">
    <property type="entry name" value="Papain-like_cys_pep_sf"/>
</dbReference>
<accession>A0A9W6PSE8</accession>
<keyword evidence="3" id="KW-0378">Hydrolase</keyword>
<dbReference type="PANTHER" id="PTHR47359:SF3">
    <property type="entry name" value="NLP_P60 DOMAIN-CONTAINING PROTEIN-RELATED"/>
    <property type="match status" value="1"/>
</dbReference>
<dbReference type="EMBL" id="BSRZ01000001">
    <property type="protein sequence ID" value="GLW62123.1"/>
    <property type="molecule type" value="Genomic_DNA"/>
</dbReference>
<dbReference type="Gene3D" id="3.90.1720.10">
    <property type="entry name" value="endopeptidase domain like (from Nostoc punctiforme)"/>
    <property type="match status" value="1"/>
</dbReference>
<evidence type="ECO:0000256" key="2">
    <source>
        <dbReference type="ARBA" id="ARBA00022670"/>
    </source>
</evidence>
<dbReference type="Proteomes" id="UP001165124">
    <property type="component" value="Unassembled WGS sequence"/>
</dbReference>
<dbReference type="SUPFAM" id="SSF54001">
    <property type="entry name" value="Cysteine proteinases"/>
    <property type="match status" value="1"/>
</dbReference>
<comment type="caution">
    <text evidence="6">The sequence shown here is derived from an EMBL/GenBank/DDBJ whole genome shotgun (WGS) entry which is preliminary data.</text>
</comment>
<protein>
    <recommendedName>
        <fullName evidence="5">NlpC/P60 domain-containing protein</fullName>
    </recommendedName>
</protein>
<organism evidence="6 7">
    <name type="scientific">Actinomadura rubrobrunea</name>
    <dbReference type="NCBI Taxonomy" id="115335"/>
    <lineage>
        <taxon>Bacteria</taxon>
        <taxon>Bacillati</taxon>
        <taxon>Actinomycetota</taxon>
        <taxon>Actinomycetes</taxon>
        <taxon>Streptosporangiales</taxon>
        <taxon>Thermomonosporaceae</taxon>
        <taxon>Actinomadura</taxon>
    </lineage>
</organism>
<comment type="similarity">
    <text evidence="1">Belongs to the peptidase C40 family.</text>
</comment>
<evidence type="ECO:0000259" key="5">
    <source>
        <dbReference type="PROSITE" id="PS51935"/>
    </source>
</evidence>
<reference evidence="6" key="1">
    <citation type="submission" date="2023-02" db="EMBL/GenBank/DDBJ databases">
        <title>Actinomadura rubrobrunea NBRC 14622.</title>
        <authorList>
            <person name="Ichikawa N."/>
            <person name="Sato H."/>
            <person name="Tonouchi N."/>
        </authorList>
    </citation>
    <scope>NUCLEOTIDE SEQUENCE</scope>
    <source>
        <strain evidence="6">NBRC 14622</strain>
    </source>
</reference>
<dbReference type="PROSITE" id="PS51935">
    <property type="entry name" value="NLPC_P60"/>
    <property type="match status" value="1"/>
</dbReference>
<feature type="domain" description="NlpC/P60" evidence="5">
    <location>
        <begin position="260"/>
        <end position="388"/>
    </location>
</feature>
<dbReference type="GO" id="GO:0008234">
    <property type="term" value="F:cysteine-type peptidase activity"/>
    <property type="evidence" value="ECO:0007669"/>
    <property type="project" value="UniProtKB-KW"/>
</dbReference>
<evidence type="ECO:0000256" key="4">
    <source>
        <dbReference type="ARBA" id="ARBA00022807"/>
    </source>
</evidence>